<sequence>MNMVFILNVLRPLTLCVFGSSVPKNMVSGYQTDTINRF</sequence>
<accession>A0A182PE58</accession>
<evidence type="ECO:0000313" key="2">
    <source>
        <dbReference type="EnsemblMetazoa" id="AEPI005213-PA"/>
    </source>
</evidence>
<keyword evidence="3" id="KW-1185">Reference proteome</keyword>
<evidence type="ECO:0000313" key="3">
    <source>
        <dbReference type="Proteomes" id="UP000075885"/>
    </source>
</evidence>
<reference evidence="3" key="1">
    <citation type="submission" date="2013-03" db="EMBL/GenBank/DDBJ databases">
        <title>The Genome Sequence of Anopheles epiroticus epiroticus2.</title>
        <authorList>
            <consortium name="The Broad Institute Genomics Platform"/>
            <person name="Neafsey D.E."/>
            <person name="Howell P."/>
            <person name="Walker B."/>
            <person name="Young S.K."/>
            <person name="Zeng Q."/>
            <person name="Gargeya S."/>
            <person name="Fitzgerald M."/>
            <person name="Haas B."/>
            <person name="Abouelleil A."/>
            <person name="Allen A.W."/>
            <person name="Alvarado L."/>
            <person name="Arachchi H.M."/>
            <person name="Berlin A.M."/>
            <person name="Chapman S.B."/>
            <person name="Gainer-Dewar J."/>
            <person name="Goldberg J."/>
            <person name="Griggs A."/>
            <person name="Gujja S."/>
            <person name="Hansen M."/>
            <person name="Howarth C."/>
            <person name="Imamovic A."/>
            <person name="Ireland A."/>
            <person name="Larimer J."/>
            <person name="McCowan C."/>
            <person name="Murphy C."/>
            <person name="Pearson M."/>
            <person name="Poon T.W."/>
            <person name="Priest M."/>
            <person name="Roberts A."/>
            <person name="Saif S."/>
            <person name="Shea T."/>
            <person name="Sisk P."/>
            <person name="Sykes S."/>
            <person name="Wortman J."/>
            <person name="Nusbaum C."/>
            <person name="Birren B."/>
        </authorList>
    </citation>
    <scope>NUCLEOTIDE SEQUENCE [LARGE SCALE GENOMIC DNA]</scope>
    <source>
        <strain evidence="3">Epiroticus2</strain>
    </source>
</reference>
<reference evidence="2" key="2">
    <citation type="submission" date="2020-05" db="UniProtKB">
        <authorList>
            <consortium name="EnsemblMetazoa"/>
        </authorList>
    </citation>
    <scope>IDENTIFICATION</scope>
    <source>
        <strain evidence="2">Epiroticus2</strain>
    </source>
</reference>
<feature type="signal peptide" evidence="1">
    <location>
        <begin position="1"/>
        <end position="16"/>
    </location>
</feature>
<protein>
    <submittedName>
        <fullName evidence="2">Uncharacterized protein</fullName>
    </submittedName>
</protein>
<evidence type="ECO:0000256" key="1">
    <source>
        <dbReference type="SAM" id="SignalP"/>
    </source>
</evidence>
<dbReference type="Proteomes" id="UP000075885">
    <property type="component" value="Unassembled WGS sequence"/>
</dbReference>
<organism evidence="2 3">
    <name type="scientific">Anopheles epiroticus</name>
    <dbReference type="NCBI Taxonomy" id="199890"/>
    <lineage>
        <taxon>Eukaryota</taxon>
        <taxon>Metazoa</taxon>
        <taxon>Ecdysozoa</taxon>
        <taxon>Arthropoda</taxon>
        <taxon>Hexapoda</taxon>
        <taxon>Insecta</taxon>
        <taxon>Pterygota</taxon>
        <taxon>Neoptera</taxon>
        <taxon>Endopterygota</taxon>
        <taxon>Diptera</taxon>
        <taxon>Nematocera</taxon>
        <taxon>Culicoidea</taxon>
        <taxon>Culicidae</taxon>
        <taxon>Anophelinae</taxon>
        <taxon>Anopheles</taxon>
    </lineage>
</organism>
<feature type="chain" id="PRO_5008131266" evidence="1">
    <location>
        <begin position="17"/>
        <end position="38"/>
    </location>
</feature>
<name>A0A182PE58_9DIPT</name>
<proteinExistence type="predicted"/>
<dbReference type="VEuPathDB" id="VectorBase:AEPI005213"/>
<dbReference type="EnsemblMetazoa" id="AEPI005213-RA">
    <property type="protein sequence ID" value="AEPI005213-PA"/>
    <property type="gene ID" value="AEPI005213"/>
</dbReference>
<dbReference type="AlphaFoldDB" id="A0A182PE58"/>
<keyword evidence="1" id="KW-0732">Signal</keyword>